<dbReference type="EMBL" id="CP158367">
    <property type="protein sequence ID" value="XBX75337.1"/>
    <property type="molecule type" value="Genomic_DNA"/>
</dbReference>
<evidence type="ECO:0000256" key="8">
    <source>
        <dbReference type="ARBA" id="ARBA00060590"/>
    </source>
</evidence>
<dbReference type="Gene3D" id="3.20.20.140">
    <property type="entry name" value="Metal-dependent hydrolases"/>
    <property type="match status" value="1"/>
</dbReference>
<feature type="binding site" evidence="11">
    <location>
        <position position="259"/>
    </location>
    <ligand>
        <name>substrate</name>
    </ligand>
</feature>
<evidence type="ECO:0000256" key="12">
    <source>
        <dbReference type="PIRSR" id="PIRSR038994-3"/>
    </source>
</evidence>
<feature type="active site" description="Proton donor/acceptor" evidence="10">
    <location>
        <position position="282"/>
    </location>
</feature>
<comment type="similarity">
    <text evidence="1 9">Belongs to the metallo-dependent hydrolases superfamily. NagA family.</text>
</comment>
<proteinExistence type="inferred from homology"/>
<evidence type="ECO:0000256" key="3">
    <source>
        <dbReference type="ARBA" id="ARBA00018029"/>
    </source>
</evidence>
<gene>
    <name evidence="14" type="primary">nagA</name>
    <name evidence="14" type="ORF">PRVXT_000455</name>
</gene>
<accession>A0AAU7VMP0</accession>
<comment type="catalytic activity">
    <reaction evidence="7">
        <text>N-acetyl-D-glucosamine 6-phosphate + H2O = D-glucosamine 6-phosphate + acetate</text>
        <dbReference type="Rhea" id="RHEA:22936"/>
        <dbReference type="ChEBI" id="CHEBI:15377"/>
        <dbReference type="ChEBI" id="CHEBI:30089"/>
        <dbReference type="ChEBI" id="CHEBI:57513"/>
        <dbReference type="ChEBI" id="CHEBI:58725"/>
        <dbReference type="EC" id="3.5.1.25"/>
    </reaction>
</comment>
<dbReference type="PANTHER" id="PTHR11113:SF14">
    <property type="entry name" value="N-ACETYLGLUCOSAMINE-6-PHOSPHATE DEACETYLASE"/>
    <property type="match status" value="1"/>
</dbReference>
<feature type="binding site" evidence="12">
    <location>
        <position position="137"/>
    </location>
    <ligand>
        <name>Zn(2+)</name>
        <dbReference type="ChEBI" id="CHEBI:29105"/>
    </ligand>
</feature>
<evidence type="ECO:0000256" key="5">
    <source>
        <dbReference type="ARBA" id="ARBA00022801"/>
    </source>
</evidence>
<feature type="binding site" evidence="11">
    <location>
        <begin position="227"/>
        <end position="228"/>
    </location>
    <ligand>
        <name>substrate</name>
    </ligand>
</feature>
<feature type="domain" description="Amidohydrolase-related" evidence="13">
    <location>
        <begin position="53"/>
        <end position="385"/>
    </location>
</feature>
<feature type="binding site" evidence="11">
    <location>
        <position position="235"/>
    </location>
    <ligand>
        <name>substrate</name>
    </ligand>
</feature>
<sequence length="390" mass="42133">MKTIIKNAKVIAPHEVIDGSSVVIEEGKIVDVLDSTSKLSKKDHSVIDAQGKYLSPGFIDIHNHGNSGYDFMDSTFEAIEKIAEFHLKNGVTGFLATTITASKEETINALKNVKDYINNVQKDKAKIQSELLGVYLEGPYFSQKKKGAQPLKHIKNPDVNELKELVTISGNSIKVVALAPELQGASKVLGYLEKQGIAPFAGHTDGSFEEIKKAIFHGLVGTTHLFNGMRGFSHREPGAVGAVLIDERVMCELICDGIHVHPGAMELAYKLKGKEGLILVSDAMMAAGLPEGEYQLGGQKVFVKGKAARLENDSLAGSTLTLNKAVYNMINMVGIPVCEAVRMATLNPAQMIGVSRDKGSIEAGKDADLIIFDDEINVTDVIIGGITRRY</sequence>
<dbReference type="AlphaFoldDB" id="A0AAU7VMP0"/>
<name>A0AAU7VMP0_9FIRM</name>
<reference evidence="14" key="1">
    <citation type="journal article" date="2013" name="Extremophiles">
        <title>Proteinivorax tanatarense gen. nov., sp. nov., an anaerobic, haloalkaliphilic, proteolytic bacterium isolated from a decaying algal bloom, and proposal of Proteinivoraceae fam. nov.</title>
        <authorList>
            <person name="Kevbrin V."/>
            <person name="Boltyanskaya Y."/>
            <person name="Zhilina T."/>
            <person name="Kolganova T."/>
            <person name="Lavrentjeva E."/>
            <person name="Kuznetsov B."/>
        </authorList>
    </citation>
    <scope>NUCLEOTIDE SEQUENCE</scope>
    <source>
        <strain evidence="14">Z-910T</strain>
    </source>
</reference>
<dbReference type="InterPro" id="IPR006680">
    <property type="entry name" value="Amidohydro-rel"/>
</dbReference>
<dbReference type="Pfam" id="PF01979">
    <property type="entry name" value="Amidohydro_1"/>
    <property type="match status" value="1"/>
</dbReference>
<evidence type="ECO:0000256" key="1">
    <source>
        <dbReference type="ARBA" id="ARBA00010716"/>
    </source>
</evidence>
<organism evidence="14">
    <name type="scientific">Proteinivorax tanatarense</name>
    <dbReference type="NCBI Taxonomy" id="1260629"/>
    <lineage>
        <taxon>Bacteria</taxon>
        <taxon>Bacillati</taxon>
        <taxon>Bacillota</taxon>
        <taxon>Clostridia</taxon>
        <taxon>Eubacteriales</taxon>
        <taxon>Proteinivoracaceae</taxon>
        <taxon>Proteinivorax</taxon>
    </lineage>
</organism>
<dbReference type="InterPro" id="IPR003764">
    <property type="entry name" value="GlcNAc_6-P_deAcase"/>
</dbReference>
<evidence type="ECO:0000256" key="7">
    <source>
        <dbReference type="ARBA" id="ARBA00047647"/>
    </source>
</evidence>
<dbReference type="PANTHER" id="PTHR11113">
    <property type="entry name" value="N-ACETYLGLUCOSAMINE-6-PHOSPHATE DEACETYLASE"/>
    <property type="match status" value="1"/>
</dbReference>
<dbReference type="FunFam" id="3.20.20.140:FF:000004">
    <property type="entry name" value="N-acetylglucosamine-6-phosphate deacetylase"/>
    <property type="match status" value="1"/>
</dbReference>
<dbReference type="NCBIfam" id="TIGR00221">
    <property type="entry name" value="nagA"/>
    <property type="match status" value="1"/>
</dbReference>
<reference evidence="14" key="2">
    <citation type="submission" date="2024-06" db="EMBL/GenBank/DDBJ databases">
        <authorList>
            <person name="Petrova K.O."/>
            <person name="Toshchakov S.V."/>
            <person name="Boltjanskaja Y.V."/>
            <person name="Kevbrin V."/>
        </authorList>
    </citation>
    <scope>NUCLEOTIDE SEQUENCE</scope>
    <source>
        <strain evidence="14">Z-910T</strain>
    </source>
</reference>
<dbReference type="Gene3D" id="2.30.40.10">
    <property type="entry name" value="Urease, subunit C, domain 1"/>
    <property type="match status" value="1"/>
</dbReference>
<evidence type="ECO:0000256" key="4">
    <source>
        <dbReference type="ARBA" id="ARBA00022723"/>
    </source>
</evidence>
<evidence type="ECO:0000313" key="14">
    <source>
        <dbReference type="EMBL" id="XBX75337.1"/>
    </source>
</evidence>
<evidence type="ECO:0000256" key="2">
    <source>
        <dbReference type="ARBA" id="ARBA00011899"/>
    </source>
</evidence>
<dbReference type="PIRSF" id="PIRSF038994">
    <property type="entry name" value="NagA"/>
    <property type="match status" value="1"/>
</dbReference>
<dbReference type="SUPFAM" id="SSF51338">
    <property type="entry name" value="Composite domain of metallo-dependent hydrolases"/>
    <property type="match status" value="1"/>
</dbReference>
<evidence type="ECO:0000259" key="13">
    <source>
        <dbReference type="Pfam" id="PF01979"/>
    </source>
</evidence>
<dbReference type="GO" id="GO:0046872">
    <property type="term" value="F:metal ion binding"/>
    <property type="evidence" value="ECO:0007669"/>
    <property type="project" value="UniProtKB-KW"/>
</dbReference>
<dbReference type="CDD" id="cd00854">
    <property type="entry name" value="NagA"/>
    <property type="match status" value="1"/>
</dbReference>
<feature type="binding site" evidence="11">
    <location>
        <position position="148"/>
    </location>
    <ligand>
        <name>substrate</name>
    </ligand>
</feature>
<evidence type="ECO:0000256" key="9">
    <source>
        <dbReference type="PIRNR" id="PIRNR038994"/>
    </source>
</evidence>
<feature type="binding site" evidence="12">
    <location>
        <position position="224"/>
    </location>
    <ligand>
        <name>Zn(2+)</name>
        <dbReference type="ChEBI" id="CHEBI:29105"/>
    </ligand>
</feature>
<evidence type="ECO:0000256" key="11">
    <source>
        <dbReference type="PIRSR" id="PIRSR038994-2"/>
    </source>
</evidence>
<dbReference type="GO" id="GO:0006046">
    <property type="term" value="P:N-acetylglucosamine catabolic process"/>
    <property type="evidence" value="ECO:0007669"/>
    <property type="project" value="TreeGrafter"/>
</dbReference>
<evidence type="ECO:0000256" key="10">
    <source>
        <dbReference type="PIRSR" id="PIRSR038994-1"/>
    </source>
</evidence>
<comment type="cofactor">
    <cofactor evidence="12">
        <name>a divalent metal cation</name>
        <dbReference type="ChEBI" id="CHEBI:60240"/>
    </cofactor>
    <text evidence="12">Binds 1 divalent metal cation per subunit.</text>
</comment>
<dbReference type="RefSeq" id="WP_350344082.1">
    <property type="nucleotide sequence ID" value="NZ_CP158367.1"/>
</dbReference>
<keyword evidence="5 9" id="KW-0378">Hydrolase</keyword>
<keyword evidence="6 9" id="KW-0119">Carbohydrate metabolism</keyword>
<dbReference type="EC" id="3.5.1.25" evidence="2"/>
<dbReference type="InterPro" id="IPR011059">
    <property type="entry name" value="Metal-dep_hydrolase_composite"/>
</dbReference>
<evidence type="ECO:0000256" key="6">
    <source>
        <dbReference type="ARBA" id="ARBA00023277"/>
    </source>
</evidence>
<dbReference type="InterPro" id="IPR032466">
    <property type="entry name" value="Metal_Hydrolase"/>
</dbReference>
<feature type="binding site" evidence="11">
    <location>
        <begin position="315"/>
        <end position="317"/>
    </location>
    <ligand>
        <name>substrate</name>
    </ligand>
</feature>
<comment type="pathway">
    <text evidence="8">Amino-sugar metabolism; N-acetylneuraminate degradation; D-fructose 6-phosphate from N-acetylneuraminate: step 4/5.</text>
</comment>
<protein>
    <recommendedName>
        <fullName evidence="3">N-acetylglucosamine-6-phosphate deacetylase</fullName>
        <ecNumber evidence="2">3.5.1.25</ecNumber>
    </recommendedName>
</protein>
<dbReference type="GO" id="GO:0008448">
    <property type="term" value="F:N-acetylglucosamine-6-phosphate deacetylase activity"/>
    <property type="evidence" value="ECO:0007669"/>
    <property type="project" value="UniProtKB-EC"/>
</dbReference>
<dbReference type="SUPFAM" id="SSF51556">
    <property type="entry name" value="Metallo-dependent hydrolases"/>
    <property type="match status" value="1"/>
</dbReference>
<keyword evidence="4 12" id="KW-0479">Metal-binding</keyword>
<feature type="binding site" evidence="12">
    <location>
        <position position="203"/>
    </location>
    <ligand>
        <name>Zn(2+)</name>
        <dbReference type="ChEBI" id="CHEBI:29105"/>
    </ligand>
</feature>